<evidence type="ECO:0000256" key="1">
    <source>
        <dbReference type="SAM" id="MobiDB-lite"/>
    </source>
</evidence>
<evidence type="ECO:0000259" key="2">
    <source>
        <dbReference type="Pfam" id="PF24845"/>
    </source>
</evidence>
<gene>
    <name evidence="3" type="ORF">HIM_08466</name>
</gene>
<dbReference type="InterPro" id="IPR056138">
    <property type="entry name" value="DUF7721"/>
</dbReference>
<feature type="region of interest" description="Disordered" evidence="1">
    <location>
        <begin position="70"/>
        <end position="92"/>
    </location>
</feature>
<protein>
    <recommendedName>
        <fullName evidence="2">DUF7721 domain-containing protein</fullName>
    </recommendedName>
</protein>
<organism evidence="3 4">
    <name type="scientific">Hirsutella minnesotensis 3608</name>
    <dbReference type="NCBI Taxonomy" id="1043627"/>
    <lineage>
        <taxon>Eukaryota</taxon>
        <taxon>Fungi</taxon>
        <taxon>Dikarya</taxon>
        <taxon>Ascomycota</taxon>
        <taxon>Pezizomycotina</taxon>
        <taxon>Sordariomycetes</taxon>
        <taxon>Hypocreomycetidae</taxon>
        <taxon>Hypocreales</taxon>
        <taxon>Ophiocordycipitaceae</taxon>
        <taxon>Hirsutella</taxon>
    </lineage>
</organism>
<evidence type="ECO:0000313" key="4">
    <source>
        <dbReference type="Proteomes" id="UP000054481"/>
    </source>
</evidence>
<reference evidence="3 4" key="1">
    <citation type="journal article" date="2014" name="Genome Biol. Evol.">
        <title>Comparative genomics and transcriptomics analyses reveal divergent lifestyle features of nematode endoparasitic fungus Hirsutella minnesotensis.</title>
        <authorList>
            <person name="Lai Y."/>
            <person name="Liu K."/>
            <person name="Zhang X."/>
            <person name="Zhang X."/>
            <person name="Li K."/>
            <person name="Wang N."/>
            <person name="Shu C."/>
            <person name="Wu Y."/>
            <person name="Wang C."/>
            <person name="Bushley K.E."/>
            <person name="Xiang M."/>
            <person name="Liu X."/>
        </authorList>
    </citation>
    <scope>NUCLEOTIDE SEQUENCE [LARGE SCALE GENOMIC DNA]</scope>
    <source>
        <strain evidence="3 4">3608</strain>
    </source>
</reference>
<dbReference type="OrthoDB" id="2290255at2759"/>
<dbReference type="EMBL" id="KQ030551">
    <property type="protein sequence ID" value="KJZ72201.1"/>
    <property type="molecule type" value="Genomic_DNA"/>
</dbReference>
<dbReference type="PANTHER" id="PTHR39477:SF1">
    <property type="entry name" value="BETA-FLANKING PROTEIN"/>
    <property type="match status" value="1"/>
</dbReference>
<keyword evidence="4" id="KW-1185">Reference proteome</keyword>
<dbReference type="Proteomes" id="UP000054481">
    <property type="component" value="Unassembled WGS sequence"/>
</dbReference>
<sequence>MDKLVSAGMEFLSNQSQNTGHGGGQSYTSGEDGPENVGQKASNLAGSSGDPSFFSSIVANIGQRKEQLANEDIDEDEAERNHAEAYHQDKHGDDNSLAAAAAMQAFKKFTGGGGDSEQGQGGGQGDFLAMAMSEASKLFDSKDADGKLLGGASKDSTVQKAGEMAMKLYFKNQAKQQGGVMGMAAQFMG</sequence>
<feature type="compositionally biased region" description="Polar residues" evidence="1">
    <location>
        <begin position="39"/>
        <end position="49"/>
    </location>
</feature>
<dbReference type="AlphaFoldDB" id="A0A0F7ZH85"/>
<feature type="domain" description="DUF7721" evidence="2">
    <location>
        <begin position="37"/>
        <end position="114"/>
    </location>
</feature>
<name>A0A0F7ZH85_9HYPO</name>
<feature type="region of interest" description="Disordered" evidence="1">
    <location>
        <begin position="1"/>
        <end position="49"/>
    </location>
</feature>
<evidence type="ECO:0000313" key="3">
    <source>
        <dbReference type="EMBL" id="KJZ72201.1"/>
    </source>
</evidence>
<proteinExistence type="predicted"/>
<dbReference type="Pfam" id="PF24845">
    <property type="entry name" value="DUF7721"/>
    <property type="match status" value="1"/>
</dbReference>
<accession>A0A0F7ZH85</accession>
<feature type="compositionally biased region" description="Basic and acidic residues" evidence="1">
    <location>
        <begin position="79"/>
        <end position="92"/>
    </location>
</feature>
<dbReference type="PANTHER" id="PTHR39477">
    <property type="entry name" value="CHROMOSOME 8, WHOLE GENOME SHOTGUN SEQUENCE"/>
    <property type="match status" value="1"/>
</dbReference>